<keyword evidence="4" id="KW-1185">Reference proteome</keyword>
<name>A0A0V1EQT5_TRIPS</name>
<sequence length="61" mass="7302">MLIQKKAADGTRMIFVTCNFSMKSCMFKTSLENDIQNDKNYYYYHTTSFATDWWLQARRMG</sequence>
<evidence type="ECO:0000313" key="2">
    <source>
        <dbReference type="EMBL" id="KRZ23768.1"/>
    </source>
</evidence>
<evidence type="ECO:0000313" key="1">
    <source>
        <dbReference type="EMBL" id="KRY76092.1"/>
    </source>
</evidence>
<evidence type="ECO:0000313" key="4">
    <source>
        <dbReference type="Proteomes" id="UP000054805"/>
    </source>
</evidence>
<evidence type="ECO:0000313" key="3">
    <source>
        <dbReference type="Proteomes" id="UP000054632"/>
    </source>
</evidence>
<dbReference type="AlphaFoldDB" id="A0A0V1EQT5"/>
<protein>
    <submittedName>
        <fullName evidence="1">Uncharacterized protein</fullName>
    </submittedName>
</protein>
<dbReference type="EMBL" id="JYDS01000136">
    <property type="protein sequence ID" value="KRZ23768.1"/>
    <property type="molecule type" value="Genomic_DNA"/>
</dbReference>
<dbReference type="EMBL" id="JYDR01000013">
    <property type="protein sequence ID" value="KRY76092.1"/>
    <property type="molecule type" value="Genomic_DNA"/>
</dbReference>
<organism evidence="1 3">
    <name type="scientific">Trichinella pseudospiralis</name>
    <name type="common">Parasitic roundworm</name>
    <dbReference type="NCBI Taxonomy" id="6337"/>
    <lineage>
        <taxon>Eukaryota</taxon>
        <taxon>Metazoa</taxon>
        <taxon>Ecdysozoa</taxon>
        <taxon>Nematoda</taxon>
        <taxon>Enoplea</taxon>
        <taxon>Dorylaimia</taxon>
        <taxon>Trichinellida</taxon>
        <taxon>Trichinellidae</taxon>
        <taxon>Trichinella</taxon>
    </lineage>
</organism>
<proteinExistence type="predicted"/>
<dbReference type="Proteomes" id="UP000054632">
    <property type="component" value="Unassembled WGS sequence"/>
</dbReference>
<reference evidence="3 4" key="1">
    <citation type="submission" date="2015-01" db="EMBL/GenBank/DDBJ databases">
        <title>Evolution of Trichinella species and genotypes.</title>
        <authorList>
            <person name="Korhonen P.K."/>
            <person name="Edoardo P."/>
            <person name="Giuseppe L.R."/>
            <person name="Gasser R.B."/>
        </authorList>
    </citation>
    <scope>NUCLEOTIDE SEQUENCE [LARGE SCALE GENOMIC DNA]</scope>
    <source>
        <strain evidence="1">ISS13</strain>
        <strain evidence="2">ISS588</strain>
    </source>
</reference>
<dbReference type="Proteomes" id="UP000054805">
    <property type="component" value="Unassembled WGS sequence"/>
</dbReference>
<comment type="caution">
    <text evidence="1">The sequence shown here is derived from an EMBL/GenBank/DDBJ whole genome shotgun (WGS) entry which is preliminary data.</text>
</comment>
<gene>
    <name evidence="1" type="ORF">T4A_14035</name>
    <name evidence="2" type="ORF">T4B_10627</name>
</gene>
<accession>A0A0V1EQT5</accession>